<dbReference type="Pfam" id="PF00415">
    <property type="entry name" value="RCC1"/>
    <property type="match status" value="1"/>
</dbReference>
<protein>
    <recommendedName>
        <fullName evidence="3">RCC1 repeat-containing protein</fullName>
    </recommendedName>
</protein>
<organism evidence="1 2">
    <name type="scientific">Corallococcus interemptor</name>
    <dbReference type="NCBI Taxonomy" id="2316720"/>
    <lineage>
        <taxon>Bacteria</taxon>
        <taxon>Pseudomonadati</taxon>
        <taxon>Myxococcota</taxon>
        <taxon>Myxococcia</taxon>
        <taxon>Myxococcales</taxon>
        <taxon>Cystobacterineae</taxon>
        <taxon>Myxococcaceae</taxon>
        <taxon>Corallococcus</taxon>
    </lineage>
</organism>
<keyword evidence="2" id="KW-1185">Reference proteome</keyword>
<dbReference type="PROSITE" id="PS50012">
    <property type="entry name" value="RCC1_3"/>
    <property type="match status" value="1"/>
</dbReference>
<dbReference type="InterPro" id="IPR000408">
    <property type="entry name" value="Reg_chr_condens"/>
</dbReference>
<sequence>MVWTWGYNNFGQIGDGTTSLRTAPVQVQGLGN</sequence>
<dbReference type="SUPFAM" id="SSF50985">
    <property type="entry name" value="RCC1/BLIP-II"/>
    <property type="match status" value="1"/>
</dbReference>
<dbReference type="AlphaFoldDB" id="A0A3A8QJG7"/>
<gene>
    <name evidence="1" type="ORF">D7X96_18660</name>
</gene>
<reference evidence="2" key="1">
    <citation type="submission" date="2018-09" db="EMBL/GenBank/DDBJ databases">
        <authorList>
            <person name="Livingstone P.G."/>
            <person name="Whitworth D.E."/>
        </authorList>
    </citation>
    <scope>NUCLEOTIDE SEQUENCE [LARGE SCALE GENOMIC DNA]</scope>
    <source>
        <strain evidence="2">AB047A</strain>
    </source>
</reference>
<evidence type="ECO:0000313" key="1">
    <source>
        <dbReference type="EMBL" id="RKH67861.1"/>
    </source>
</evidence>
<dbReference type="RefSeq" id="WP_120547851.1">
    <property type="nucleotide sequence ID" value="NZ_RAWM01000046.1"/>
</dbReference>
<dbReference type="InterPro" id="IPR009091">
    <property type="entry name" value="RCC1/BLIP-II"/>
</dbReference>
<evidence type="ECO:0008006" key="3">
    <source>
        <dbReference type="Google" id="ProtNLM"/>
    </source>
</evidence>
<comment type="caution">
    <text evidence="1">The sequence shown here is derived from an EMBL/GenBank/DDBJ whole genome shotgun (WGS) entry which is preliminary data.</text>
</comment>
<dbReference type="Proteomes" id="UP000282656">
    <property type="component" value="Unassembled WGS sequence"/>
</dbReference>
<dbReference type="OrthoDB" id="904022at2"/>
<name>A0A3A8QJG7_9BACT</name>
<evidence type="ECO:0000313" key="2">
    <source>
        <dbReference type="Proteomes" id="UP000282656"/>
    </source>
</evidence>
<dbReference type="EMBL" id="RAWM01000046">
    <property type="protein sequence ID" value="RKH67861.1"/>
    <property type="molecule type" value="Genomic_DNA"/>
</dbReference>
<dbReference type="Gene3D" id="2.130.10.30">
    <property type="entry name" value="Regulator of chromosome condensation 1/beta-lactamase-inhibitor protein II"/>
    <property type="match status" value="1"/>
</dbReference>
<accession>A0A3A8QJG7</accession>
<proteinExistence type="predicted"/>